<evidence type="ECO:0000313" key="1">
    <source>
        <dbReference type="EMBL" id="KAL0921442.1"/>
    </source>
</evidence>
<keyword evidence="2" id="KW-1185">Reference proteome</keyword>
<comment type="caution">
    <text evidence="1">The sequence shown here is derived from an EMBL/GenBank/DDBJ whole genome shotgun (WGS) entry which is preliminary data.</text>
</comment>
<accession>A0ABD0VG01</accession>
<protein>
    <submittedName>
        <fullName evidence="1">Uncharacterized protein</fullName>
    </submittedName>
</protein>
<organism evidence="1 2">
    <name type="scientific">Dendrobium thyrsiflorum</name>
    <name type="common">Pinecone-like raceme dendrobium</name>
    <name type="synonym">Orchid</name>
    <dbReference type="NCBI Taxonomy" id="117978"/>
    <lineage>
        <taxon>Eukaryota</taxon>
        <taxon>Viridiplantae</taxon>
        <taxon>Streptophyta</taxon>
        <taxon>Embryophyta</taxon>
        <taxon>Tracheophyta</taxon>
        <taxon>Spermatophyta</taxon>
        <taxon>Magnoliopsida</taxon>
        <taxon>Liliopsida</taxon>
        <taxon>Asparagales</taxon>
        <taxon>Orchidaceae</taxon>
        <taxon>Epidendroideae</taxon>
        <taxon>Malaxideae</taxon>
        <taxon>Dendrobiinae</taxon>
        <taxon>Dendrobium</taxon>
    </lineage>
</organism>
<dbReference type="AlphaFoldDB" id="A0ABD0VG01"/>
<reference evidence="1 2" key="1">
    <citation type="journal article" date="2024" name="Plant Biotechnol. J.">
        <title>Dendrobium thyrsiflorum genome and its molecular insights into genes involved in important horticultural traits.</title>
        <authorList>
            <person name="Chen B."/>
            <person name="Wang J.Y."/>
            <person name="Zheng P.J."/>
            <person name="Li K.L."/>
            <person name="Liang Y.M."/>
            <person name="Chen X.F."/>
            <person name="Zhang C."/>
            <person name="Zhao X."/>
            <person name="He X."/>
            <person name="Zhang G.Q."/>
            <person name="Liu Z.J."/>
            <person name="Xu Q."/>
        </authorList>
    </citation>
    <scope>NUCLEOTIDE SEQUENCE [LARGE SCALE GENOMIC DNA]</scope>
    <source>
        <strain evidence="1">GZMU011</strain>
    </source>
</reference>
<gene>
    <name evidence="1" type="ORF">M5K25_008514</name>
</gene>
<evidence type="ECO:0000313" key="2">
    <source>
        <dbReference type="Proteomes" id="UP001552299"/>
    </source>
</evidence>
<name>A0ABD0VG01_DENTH</name>
<proteinExistence type="predicted"/>
<dbReference type="EMBL" id="JANQDX010000007">
    <property type="protein sequence ID" value="KAL0921442.1"/>
    <property type="molecule type" value="Genomic_DNA"/>
</dbReference>
<sequence>MAVPSSLFANTATTTQIAPQRCQCCNSKKIHHLALKADSGGSDDRPDQDPMVPLSRVIMIPALVREGSRPNLTEGSLSTAMEFEEIEEHAGSDYNRNLVVPFSYKITRFRGSRVIWRQNHRLEDTCYLFTGKRLFENES</sequence>
<dbReference type="Proteomes" id="UP001552299">
    <property type="component" value="Unassembled WGS sequence"/>
</dbReference>